<dbReference type="PANTHER" id="PTHR46929:SF28">
    <property type="entry name" value="MYB_SANT-LIKE DNA-BINDING DOMAIN PROTEIN"/>
    <property type="match status" value="1"/>
</dbReference>
<comment type="caution">
    <text evidence="2">The sequence shown here is derived from an EMBL/GenBank/DDBJ whole genome shotgun (WGS) entry which is preliminary data.</text>
</comment>
<gene>
    <name evidence="2" type="ORF">RJ640_003061</name>
</gene>
<proteinExistence type="predicted"/>
<dbReference type="InterPro" id="IPR024752">
    <property type="entry name" value="Myb/SANT-like_dom"/>
</dbReference>
<evidence type="ECO:0000313" key="2">
    <source>
        <dbReference type="EMBL" id="KAK2980871.1"/>
    </source>
</evidence>
<reference evidence="2" key="1">
    <citation type="submission" date="2022-12" db="EMBL/GenBank/DDBJ databases">
        <title>Draft genome assemblies for two species of Escallonia (Escalloniales).</title>
        <authorList>
            <person name="Chanderbali A."/>
            <person name="Dervinis C."/>
            <person name="Anghel I."/>
            <person name="Soltis D."/>
            <person name="Soltis P."/>
            <person name="Zapata F."/>
        </authorList>
    </citation>
    <scope>NUCLEOTIDE SEQUENCE</scope>
    <source>
        <strain evidence="2">UCBG92.1500</strain>
        <tissue evidence="2">Leaf</tissue>
    </source>
</reference>
<accession>A0AA88REN9</accession>
<protein>
    <recommendedName>
        <fullName evidence="1">Myb/SANT-like domain-containing protein</fullName>
    </recommendedName>
</protein>
<dbReference type="EMBL" id="JAVXUO010001584">
    <property type="protein sequence ID" value="KAK2980871.1"/>
    <property type="molecule type" value="Genomic_DNA"/>
</dbReference>
<feature type="domain" description="Myb/SANT-like" evidence="1">
    <location>
        <begin position="15"/>
        <end position="109"/>
    </location>
</feature>
<feature type="domain" description="Myb/SANT-like" evidence="1">
    <location>
        <begin position="180"/>
        <end position="273"/>
    </location>
</feature>
<dbReference type="AlphaFoldDB" id="A0AA88REN9"/>
<evidence type="ECO:0000259" key="1">
    <source>
        <dbReference type="Pfam" id="PF12776"/>
    </source>
</evidence>
<evidence type="ECO:0000313" key="3">
    <source>
        <dbReference type="Proteomes" id="UP001187471"/>
    </source>
</evidence>
<organism evidence="2 3">
    <name type="scientific">Escallonia rubra</name>
    <dbReference type="NCBI Taxonomy" id="112253"/>
    <lineage>
        <taxon>Eukaryota</taxon>
        <taxon>Viridiplantae</taxon>
        <taxon>Streptophyta</taxon>
        <taxon>Embryophyta</taxon>
        <taxon>Tracheophyta</taxon>
        <taxon>Spermatophyta</taxon>
        <taxon>Magnoliopsida</taxon>
        <taxon>eudicotyledons</taxon>
        <taxon>Gunneridae</taxon>
        <taxon>Pentapetalae</taxon>
        <taxon>asterids</taxon>
        <taxon>campanulids</taxon>
        <taxon>Escalloniales</taxon>
        <taxon>Escalloniaceae</taxon>
        <taxon>Escallonia</taxon>
    </lineage>
</organism>
<dbReference type="PANTHER" id="PTHR46929">
    <property type="entry name" value="EXPRESSED PROTEIN"/>
    <property type="match status" value="1"/>
</dbReference>
<name>A0AA88REN9_9ASTE</name>
<sequence>MASQTRASNDRSRTYWTPTMEHHFVDLMLEHMQRGNRIGHTFNKQAWTDMLAVFNDKNGSQYDKDALKSRYTTLWKQFYDIKNLLGQSGFSWDETRQMLVADDYVWNAYLKAYPDARSYKTKPMVHFNDLCLIFGYTTADGRYSRSSHDLYTDDEVQGVNSGDGTGNLAPLYGERSKTDWTAPMDRYFIELMLTQKEKGNKRENTFSRQAWTDMLTLFNIKHGPHHSKGVLRHRCKKLEKYYSDATILLRQKGFSWDGKREMVAADDDVWDGYIKAHPHLRSYRSKSLPNYEDLGLIFGDGINKGIHTDSLQYRVLGDDLAGVKSGAFLFFYFQAGFLDILLKA</sequence>
<keyword evidence="3" id="KW-1185">Reference proteome</keyword>
<dbReference type="Proteomes" id="UP001187471">
    <property type="component" value="Unassembled WGS sequence"/>
</dbReference>
<dbReference type="Pfam" id="PF12776">
    <property type="entry name" value="Myb_DNA-bind_3"/>
    <property type="match status" value="2"/>
</dbReference>